<organism evidence="6">
    <name type="scientific">Archaeoglobus fulgidus</name>
    <dbReference type="NCBI Taxonomy" id="2234"/>
    <lineage>
        <taxon>Archaea</taxon>
        <taxon>Methanobacteriati</taxon>
        <taxon>Methanobacteriota</taxon>
        <taxon>Archaeoglobi</taxon>
        <taxon>Archaeoglobales</taxon>
        <taxon>Archaeoglobaceae</taxon>
        <taxon>Archaeoglobus</taxon>
    </lineage>
</organism>
<dbReference type="PROSITE" id="PS00198">
    <property type="entry name" value="4FE4S_FER_1"/>
    <property type="match status" value="1"/>
</dbReference>
<dbReference type="PROSITE" id="PS51379">
    <property type="entry name" value="4FE4S_FER_2"/>
    <property type="match status" value="2"/>
</dbReference>
<evidence type="ECO:0000256" key="4">
    <source>
        <dbReference type="ARBA" id="ARBA00023014"/>
    </source>
</evidence>
<dbReference type="InterPro" id="IPR017896">
    <property type="entry name" value="4Fe4S_Fe-S-bd"/>
</dbReference>
<dbReference type="PANTHER" id="PTHR24960:SF79">
    <property type="entry name" value="PHOTOSYSTEM I IRON-SULFUR CENTER"/>
    <property type="match status" value="1"/>
</dbReference>
<dbReference type="SUPFAM" id="SSF54862">
    <property type="entry name" value="4Fe-4S ferredoxins"/>
    <property type="match status" value="1"/>
</dbReference>
<dbReference type="EMBL" id="DSLA01000058">
    <property type="protein sequence ID" value="HEH35230.1"/>
    <property type="molecule type" value="Genomic_DNA"/>
</dbReference>
<dbReference type="GO" id="GO:0051539">
    <property type="term" value="F:4 iron, 4 sulfur cluster binding"/>
    <property type="evidence" value="ECO:0007669"/>
    <property type="project" value="UniProtKB-KW"/>
</dbReference>
<dbReference type="PANTHER" id="PTHR24960">
    <property type="entry name" value="PHOTOSYSTEM I IRON-SULFUR CENTER-RELATED"/>
    <property type="match status" value="1"/>
</dbReference>
<keyword evidence="2" id="KW-0479">Metal-binding</keyword>
<dbReference type="Pfam" id="PF12838">
    <property type="entry name" value="Fer4_7"/>
    <property type="match status" value="1"/>
</dbReference>
<dbReference type="InterPro" id="IPR050157">
    <property type="entry name" value="PSI_iron-sulfur_center"/>
</dbReference>
<gene>
    <name evidence="6" type="ORF">ENP88_03570</name>
</gene>
<evidence type="ECO:0000256" key="1">
    <source>
        <dbReference type="ARBA" id="ARBA00022485"/>
    </source>
</evidence>
<sequence>MPAVVDKMKCDGCGNCVDECPVGAIELNDYASVDADICTECGSCVDVCPNEAISLE</sequence>
<dbReference type="GO" id="GO:0016491">
    <property type="term" value="F:oxidoreductase activity"/>
    <property type="evidence" value="ECO:0007669"/>
    <property type="project" value="UniProtKB-ARBA"/>
</dbReference>
<keyword evidence="4" id="KW-0411">Iron-sulfur</keyword>
<name>A0A7J2THY0_ARCFL</name>
<protein>
    <submittedName>
        <fullName evidence="6">4Fe-4S dicluster domain-containing protein</fullName>
    </submittedName>
</protein>
<proteinExistence type="predicted"/>
<evidence type="ECO:0000256" key="2">
    <source>
        <dbReference type="ARBA" id="ARBA00022723"/>
    </source>
</evidence>
<comment type="caution">
    <text evidence="6">The sequence shown here is derived from an EMBL/GenBank/DDBJ whole genome shotgun (WGS) entry which is preliminary data.</text>
</comment>
<reference evidence="6" key="1">
    <citation type="journal article" date="2020" name="mSystems">
        <title>Genome- and Community-Level Interaction Insights into Carbon Utilization and Element Cycling Functions of Hydrothermarchaeota in Hydrothermal Sediment.</title>
        <authorList>
            <person name="Zhou Z."/>
            <person name="Liu Y."/>
            <person name="Xu W."/>
            <person name="Pan J."/>
            <person name="Luo Z.H."/>
            <person name="Li M."/>
        </authorList>
    </citation>
    <scope>NUCLEOTIDE SEQUENCE [LARGE SCALE GENOMIC DNA]</scope>
    <source>
        <strain evidence="6">SpSt-26</strain>
    </source>
</reference>
<evidence type="ECO:0000256" key="3">
    <source>
        <dbReference type="ARBA" id="ARBA00023004"/>
    </source>
</evidence>
<evidence type="ECO:0000259" key="5">
    <source>
        <dbReference type="PROSITE" id="PS51379"/>
    </source>
</evidence>
<dbReference type="Gene3D" id="3.30.70.20">
    <property type="match status" value="2"/>
</dbReference>
<feature type="domain" description="4Fe-4S ferredoxin-type" evidence="5">
    <location>
        <begin position="31"/>
        <end position="56"/>
    </location>
</feature>
<accession>A0A7J2THY0</accession>
<keyword evidence="1" id="KW-0004">4Fe-4S</keyword>
<dbReference type="GO" id="GO:0046872">
    <property type="term" value="F:metal ion binding"/>
    <property type="evidence" value="ECO:0007669"/>
    <property type="project" value="UniProtKB-KW"/>
</dbReference>
<dbReference type="AlphaFoldDB" id="A0A7J2THY0"/>
<dbReference type="InterPro" id="IPR017900">
    <property type="entry name" value="4Fe4S_Fe_S_CS"/>
</dbReference>
<feature type="domain" description="4Fe-4S ferredoxin-type" evidence="5">
    <location>
        <begin position="1"/>
        <end position="30"/>
    </location>
</feature>
<evidence type="ECO:0000313" key="6">
    <source>
        <dbReference type="EMBL" id="HEH35230.1"/>
    </source>
</evidence>
<keyword evidence="3" id="KW-0408">Iron</keyword>